<evidence type="ECO:0000313" key="10">
    <source>
        <dbReference type="EMBL" id="KAK4491254.1"/>
    </source>
</evidence>
<comment type="function">
    <text evidence="8">May be involved in modulation of pathogen defense and leaf cell death.</text>
</comment>
<name>A0ABR0DPS4_9LAMI</name>
<dbReference type="Pfam" id="PF03094">
    <property type="entry name" value="Mlo"/>
    <property type="match status" value="1"/>
</dbReference>
<keyword evidence="8" id="KW-0112">Calmodulin-binding</keyword>
<keyword evidence="7 8" id="KW-0568">Pathogenesis-related protein</keyword>
<comment type="similarity">
    <text evidence="2 8">Belongs to the MLO family.</text>
</comment>
<evidence type="ECO:0000256" key="9">
    <source>
        <dbReference type="SAM" id="Phobius"/>
    </source>
</evidence>
<evidence type="ECO:0000256" key="6">
    <source>
        <dbReference type="ARBA" id="ARBA00023136"/>
    </source>
</evidence>
<feature type="transmembrane region" description="Helical" evidence="9">
    <location>
        <begin position="298"/>
        <end position="319"/>
    </location>
</feature>
<proteinExistence type="inferred from homology"/>
<comment type="subcellular location">
    <subcellularLocation>
        <location evidence="1 8">Membrane</location>
        <topology evidence="1 8">Multi-pass membrane protein</topology>
    </subcellularLocation>
</comment>
<feature type="transmembrane region" description="Helical" evidence="9">
    <location>
        <begin position="270"/>
        <end position="292"/>
    </location>
</feature>
<evidence type="ECO:0000256" key="1">
    <source>
        <dbReference type="ARBA" id="ARBA00004141"/>
    </source>
</evidence>
<evidence type="ECO:0000256" key="5">
    <source>
        <dbReference type="ARBA" id="ARBA00022989"/>
    </source>
</evidence>
<feature type="transmembrane region" description="Helical" evidence="9">
    <location>
        <begin position="151"/>
        <end position="171"/>
    </location>
</feature>
<evidence type="ECO:0000256" key="2">
    <source>
        <dbReference type="ARBA" id="ARBA00006574"/>
    </source>
</evidence>
<keyword evidence="4 8" id="KW-0611">Plant defense</keyword>
<dbReference type="InterPro" id="IPR004326">
    <property type="entry name" value="Mlo"/>
</dbReference>
<keyword evidence="6 8" id="KW-0472">Membrane</keyword>
<dbReference type="EMBL" id="JAYDYQ010001087">
    <property type="protein sequence ID" value="KAK4491254.1"/>
    <property type="molecule type" value="Genomic_DNA"/>
</dbReference>
<evidence type="ECO:0000256" key="4">
    <source>
        <dbReference type="ARBA" id="ARBA00022821"/>
    </source>
</evidence>
<accession>A0ABR0DPS4</accession>
<feature type="transmembrane region" description="Helical" evidence="9">
    <location>
        <begin position="17"/>
        <end position="38"/>
    </location>
</feature>
<gene>
    <name evidence="8" type="primary">MLO</name>
    <name evidence="10" type="ORF">RD792_001989</name>
</gene>
<sequence length="565" mass="65117">MVEIFREGRSLEETPTWSVATVTTVMVFVCLFVQRSIYRFGKWLKKTKRKALFASLEKIKEELMLLGLISLLLGQWARWITQICVDSSLFSSKFFICSEEDYGETKRMEQYRVSIESDIPPKGISYSVSHVCGQGREPFVSAEGLEQLHRFLFVLGITHVLYSCITVGLSMGKIYSWRKWEIQASILAEENAQAKNKVMRRQSTFALHHASHPWSRSRVLIWMLCFLKQFRSSVRKSDYLALRLGFITNHKLPQSYNFHKYMVRSMEDEFYRIVGISWPLWGYAILCIFINIHGLNIYFWLSFIPAIVSIPNFMLLMLVGTKLQHVVSLLALEIVEPQGPSVGTQVKPRDNLFWFGKPEILLRLIQFISFQNAFEMATFIWSVWGLQQRSCFMKNHAMITIRLIIGVLVQFWCSYSTVALNVIVTTMGSRCKKALIAESVRESLHSWCKRVKDRSKATNSITTRSTCSLESIIDERDEIITVASGTLSPSSSTGSLNHLDENHLSNVDPGCDFEISNPPEHEYEHEISFRHMQNMSQSLDNRNEDIEDGIEEGKIETLLDLFQKT</sequence>
<comment type="caution">
    <text evidence="10">The sequence shown here is derived from an EMBL/GenBank/DDBJ whole genome shotgun (WGS) entry which is preliminary data.</text>
</comment>
<evidence type="ECO:0000256" key="3">
    <source>
        <dbReference type="ARBA" id="ARBA00022692"/>
    </source>
</evidence>
<keyword evidence="11" id="KW-1185">Reference proteome</keyword>
<keyword evidence="3 8" id="KW-0812">Transmembrane</keyword>
<evidence type="ECO:0000313" key="11">
    <source>
        <dbReference type="Proteomes" id="UP001291926"/>
    </source>
</evidence>
<dbReference type="Proteomes" id="UP001291926">
    <property type="component" value="Unassembled WGS sequence"/>
</dbReference>
<reference evidence="10 11" key="1">
    <citation type="journal article" date="2023" name="bioRxiv">
        <title>Genome report: Whole genome sequence and annotation of Penstemon davidsonii.</title>
        <authorList>
            <person name="Ostevik K.L."/>
            <person name="Alabady M."/>
            <person name="Zhang M."/>
            <person name="Rausher M.D."/>
        </authorList>
    </citation>
    <scope>NUCLEOTIDE SEQUENCE [LARGE SCALE GENOMIC DNA]</scope>
    <source>
        <strain evidence="10">DNT005</strain>
        <tissue evidence="10">Whole leaf</tissue>
    </source>
</reference>
<comment type="domain">
    <text evidence="8">The C-terminus contains a calmodulin-binding domain, which binds calmodulin in a calcium-dependent fashion.</text>
</comment>
<dbReference type="PANTHER" id="PTHR31942:SF9">
    <property type="entry name" value="MLO-LIKE PROTEIN 4"/>
    <property type="match status" value="1"/>
</dbReference>
<feature type="transmembrane region" description="Helical" evidence="9">
    <location>
        <begin position="401"/>
        <end position="424"/>
    </location>
</feature>
<keyword evidence="5 8" id="KW-1133">Transmembrane helix</keyword>
<protein>
    <recommendedName>
        <fullName evidence="8">MLO-like protein</fullName>
    </recommendedName>
</protein>
<dbReference type="PANTHER" id="PTHR31942">
    <property type="entry name" value="MLO-LIKE PROTEIN 1"/>
    <property type="match status" value="1"/>
</dbReference>
<evidence type="ECO:0000256" key="8">
    <source>
        <dbReference type="RuleBase" id="RU280816"/>
    </source>
</evidence>
<organism evidence="10 11">
    <name type="scientific">Penstemon davidsonii</name>
    <dbReference type="NCBI Taxonomy" id="160366"/>
    <lineage>
        <taxon>Eukaryota</taxon>
        <taxon>Viridiplantae</taxon>
        <taxon>Streptophyta</taxon>
        <taxon>Embryophyta</taxon>
        <taxon>Tracheophyta</taxon>
        <taxon>Spermatophyta</taxon>
        <taxon>Magnoliopsida</taxon>
        <taxon>eudicotyledons</taxon>
        <taxon>Gunneridae</taxon>
        <taxon>Pentapetalae</taxon>
        <taxon>asterids</taxon>
        <taxon>lamiids</taxon>
        <taxon>Lamiales</taxon>
        <taxon>Plantaginaceae</taxon>
        <taxon>Cheloneae</taxon>
        <taxon>Penstemon</taxon>
    </lineage>
</organism>
<evidence type="ECO:0000256" key="7">
    <source>
        <dbReference type="ARBA" id="ARBA00023265"/>
    </source>
</evidence>
<feature type="transmembrane region" description="Helical" evidence="9">
    <location>
        <begin position="59"/>
        <end position="77"/>
    </location>
</feature>